<feature type="transmembrane region" description="Helical" evidence="2">
    <location>
        <begin position="277"/>
        <end position="296"/>
    </location>
</feature>
<dbReference type="Gene3D" id="3.30.530.20">
    <property type="match status" value="1"/>
</dbReference>
<dbReference type="SUPFAM" id="SSF55961">
    <property type="entry name" value="Bet v1-like"/>
    <property type="match status" value="1"/>
</dbReference>
<accession>A0ABS0K9B2</accession>
<evidence type="ECO:0000313" key="4">
    <source>
        <dbReference type="Proteomes" id="UP000631791"/>
    </source>
</evidence>
<dbReference type="InterPro" id="IPR010419">
    <property type="entry name" value="CO_DH_gsu"/>
</dbReference>
<dbReference type="EMBL" id="JADOTY010000001">
    <property type="protein sequence ID" value="MBG6105228.1"/>
    <property type="molecule type" value="Genomic_DNA"/>
</dbReference>
<sequence length="298" mass="29886">MKITNEFAVTVPIERAWAVLTDLEGLAPCLPGAQLTGVDGDVYQGRVRVKVGPVVSEFAGTARFVEKDDAAHRGVIDAKGRDARSTGTASALVTAHLRPDGDRTLVSVDTDLKISGKLAQFGSGMIKEVSGKLLAQFVANLEAKLAAEPPAPHPNADPVAATSAAQPEPTPATSESTPAASAAPPEPTPAASATAVATTPSTAAVAPSPVEPSPVTPSPDGTSSVSPRPASPPPVAPTAVGASAVEPSADGVRVAPTAEPEALDLLSIAGGSVTKRLVPVLVGLVAVGAVITWLVARR</sequence>
<organism evidence="3 4">
    <name type="scientific">Micromonospora vinacea</name>
    <dbReference type="NCBI Taxonomy" id="709878"/>
    <lineage>
        <taxon>Bacteria</taxon>
        <taxon>Bacillati</taxon>
        <taxon>Actinomycetota</taxon>
        <taxon>Actinomycetes</taxon>
        <taxon>Micromonosporales</taxon>
        <taxon>Micromonosporaceae</taxon>
        <taxon>Micromonospora</taxon>
    </lineage>
</organism>
<dbReference type="PANTHER" id="PTHR38588:SF1">
    <property type="entry name" value="BLL0334 PROTEIN"/>
    <property type="match status" value="1"/>
</dbReference>
<dbReference type="Pfam" id="PF06240">
    <property type="entry name" value="COXG"/>
    <property type="match status" value="1"/>
</dbReference>
<dbReference type="PANTHER" id="PTHR38588">
    <property type="entry name" value="BLL0334 PROTEIN"/>
    <property type="match status" value="1"/>
</dbReference>
<dbReference type="CDD" id="cd07823">
    <property type="entry name" value="SRPBCC_5"/>
    <property type="match status" value="1"/>
</dbReference>
<dbReference type="RefSeq" id="WP_196923551.1">
    <property type="nucleotide sequence ID" value="NZ_JADOTY010000001.1"/>
</dbReference>
<evidence type="ECO:0000313" key="3">
    <source>
        <dbReference type="EMBL" id="MBG6105228.1"/>
    </source>
</evidence>
<name>A0ABS0K9B2_9ACTN</name>
<reference evidence="3 4" key="1">
    <citation type="submission" date="2020-11" db="EMBL/GenBank/DDBJ databases">
        <title>Sequencing the genomes of 1000 actinobacteria strains.</title>
        <authorList>
            <person name="Klenk H.-P."/>
        </authorList>
    </citation>
    <scope>NUCLEOTIDE SEQUENCE [LARGE SCALE GENOMIC DNA]</scope>
    <source>
        <strain evidence="3 4">DSM 101695</strain>
    </source>
</reference>
<keyword evidence="4" id="KW-1185">Reference proteome</keyword>
<gene>
    <name evidence="3" type="ORF">IW249_005642</name>
</gene>
<evidence type="ECO:0000256" key="1">
    <source>
        <dbReference type="SAM" id="MobiDB-lite"/>
    </source>
</evidence>
<dbReference type="Proteomes" id="UP000631791">
    <property type="component" value="Unassembled WGS sequence"/>
</dbReference>
<feature type="region of interest" description="Disordered" evidence="1">
    <location>
        <begin position="148"/>
        <end position="248"/>
    </location>
</feature>
<protein>
    <submittedName>
        <fullName evidence="3">Carbon monoxide dehydrogenase subunit G</fullName>
    </submittedName>
</protein>
<comment type="caution">
    <text evidence="3">The sequence shown here is derived from an EMBL/GenBank/DDBJ whole genome shotgun (WGS) entry which is preliminary data.</text>
</comment>
<feature type="compositionally biased region" description="Low complexity" evidence="1">
    <location>
        <begin position="171"/>
        <end position="208"/>
    </location>
</feature>
<keyword evidence="2" id="KW-0812">Transmembrane</keyword>
<keyword evidence="2" id="KW-0472">Membrane</keyword>
<dbReference type="InterPro" id="IPR023393">
    <property type="entry name" value="START-like_dom_sf"/>
</dbReference>
<proteinExistence type="predicted"/>
<keyword evidence="2" id="KW-1133">Transmembrane helix</keyword>
<evidence type="ECO:0000256" key="2">
    <source>
        <dbReference type="SAM" id="Phobius"/>
    </source>
</evidence>